<dbReference type="EMBL" id="GL698547">
    <property type="protein sequence ID" value="EFY86445.1"/>
    <property type="molecule type" value="Genomic_DNA"/>
</dbReference>
<evidence type="ECO:0000313" key="1">
    <source>
        <dbReference type="EMBL" id="EFY86445.1"/>
    </source>
</evidence>
<dbReference type="InParanoid" id="E9ECC5"/>
<sequence length="160" mass="17383">MEVSAYNEGPGRSQYKRGKYNANESDSCRCLSGYMTRHGIMQGGYTVRKVSEYQASLDKPFKTSTYLVLLLTTPVSCLFTTKSFKIKVNLPLLAIFAGFAAAKLPGDATANQLDNNGVDTNTIDDSSLTGPNYCPVGKTCSSDKECGLCSCNNRTNKCQE</sequence>
<organism evidence="2">
    <name type="scientific">Metarhizium acridum (strain CQMa 102)</name>
    <dbReference type="NCBI Taxonomy" id="655827"/>
    <lineage>
        <taxon>Eukaryota</taxon>
        <taxon>Fungi</taxon>
        <taxon>Dikarya</taxon>
        <taxon>Ascomycota</taxon>
        <taxon>Pezizomycotina</taxon>
        <taxon>Sordariomycetes</taxon>
        <taxon>Hypocreomycetidae</taxon>
        <taxon>Hypocreales</taxon>
        <taxon>Clavicipitaceae</taxon>
        <taxon>Metarhizium</taxon>
    </lineage>
</organism>
<name>E9ECC5_METAQ</name>
<dbReference type="Proteomes" id="UP000002499">
    <property type="component" value="Unassembled WGS sequence"/>
</dbReference>
<proteinExistence type="predicted"/>
<dbReference type="OrthoDB" id="5592575at2759"/>
<protein>
    <submittedName>
        <fullName evidence="1">Uncharacterized protein</fullName>
    </submittedName>
</protein>
<accession>E9ECC5</accession>
<dbReference type="eggNOG" id="ENOG502T68H">
    <property type="taxonomic scope" value="Eukaryota"/>
</dbReference>
<evidence type="ECO:0000313" key="2">
    <source>
        <dbReference type="Proteomes" id="UP000002499"/>
    </source>
</evidence>
<dbReference type="AlphaFoldDB" id="E9ECC5"/>
<keyword evidence="2" id="KW-1185">Reference proteome</keyword>
<gene>
    <name evidence="1" type="ORF">MAC_07523</name>
</gene>
<reference evidence="1 2" key="1">
    <citation type="journal article" date="2011" name="PLoS Genet.">
        <title>Genome sequencing and comparative transcriptomics of the model entomopathogenic fungi Metarhizium anisopliae and M. acridum.</title>
        <authorList>
            <person name="Gao Q."/>
            <person name="Jin K."/>
            <person name="Ying S.H."/>
            <person name="Zhang Y."/>
            <person name="Xiao G."/>
            <person name="Shang Y."/>
            <person name="Duan Z."/>
            <person name="Hu X."/>
            <person name="Xie X.Q."/>
            <person name="Zhou G."/>
            <person name="Peng G."/>
            <person name="Luo Z."/>
            <person name="Huang W."/>
            <person name="Wang B."/>
            <person name="Fang W."/>
            <person name="Wang S."/>
            <person name="Zhong Y."/>
            <person name="Ma L.J."/>
            <person name="St Leger R.J."/>
            <person name="Zhao G.P."/>
            <person name="Pei Y."/>
            <person name="Feng M.G."/>
            <person name="Xia Y."/>
            <person name="Wang C."/>
        </authorList>
    </citation>
    <scope>NUCLEOTIDE SEQUENCE [LARGE SCALE GENOMIC DNA]</scope>
    <source>
        <strain evidence="1 2">CQMa 102</strain>
    </source>
</reference>
<dbReference type="HOGENOM" id="CLU_1652558_0_0_1"/>